<reference evidence="9" key="1">
    <citation type="journal article" date="2019" name="Int. J. Syst. Evol. Microbiol.">
        <title>The Global Catalogue of Microorganisms (GCM) 10K type strain sequencing project: providing services to taxonomists for standard genome sequencing and annotation.</title>
        <authorList>
            <consortium name="The Broad Institute Genomics Platform"/>
            <consortium name="The Broad Institute Genome Sequencing Center for Infectious Disease"/>
            <person name="Wu L."/>
            <person name="Ma J."/>
        </authorList>
    </citation>
    <scope>NUCLEOTIDE SEQUENCE [LARGE SCALE GENOMIC DNA]</scope>
    <source>
        <strain evidence="9">CGMCC 4.7181</strain>
    </source>
</reference>
<name>A0ABQ2N201_9MICO</name>
<keyword evidence="3 4" id="KW-0326">Glycosidase</keyword>
<proteinExistence type="inferred from homology"/>
<evidence type="ECO:0000256" key="3">
    <source>
        <dbReference type="ARBA" id="ARBA00023295"/>
    </source>
</evidence>
<feature type="domain" description="Glycoside hydrolase family 31 N-terminal" evidence="6">
    <location>
        <begin position="55"/>
        <end position="219"/>
    </location>
</feature>
<dbReference type="PANTHER" id="PTHR43053">
    <property type="entry name" value="GLYCOSIDASE FAMILY 31"/>
    <property type="match status" value="1"/>
</dbReference>
<evidence type="ECO:0000259" key="6">
    <source>
        <dbReference type="Pfam" id="PF13802"/>
    </source>
</evidence>
<dbReference type="SUPFAM" id="SSF51011">
    <property type="entry name" value="Glycosyl hydrolase domain"/>
    <property type="match status" value="1"/>
</dbReference>
<evidence type="ECO:0000256" key="4">
    <source>
        <dbReference type="RuleBase" id="RU361185"/>
    </source>
</evidence>
<dbReference type="PANTHER" id="PTHR43053:SF4">
    <property type="entry name" value="MYOGENESIS-REGULATING GLYCOSIDASE"/>
    <property type="match status" value="1"/>
</dbReference>
<accession>A0ABQ2N201</accession>
<evidence type="ECO:0000313" key="8">
    <source>
        <dbReference type="EMBL" id="GGO63071.1"/>
    </source>
</evidence>
<dbReference type="Gene3D" id="2.60.40.1760">
    <property type="entry name" value="glycosyl hydrolase (family 31)"/>
    <property type="match status" value="1"/>
</dbReference>
<sequence length="766" mass="83987">MKFTDGYWQLRPGVSILQPKDIDGVERVGDDLVIYAPTAPITSRGATLNRPSLTVRLTSPIDDVIGVTISHHLGSADAAPSFALAQQDPRVRIDIPDAPGSGEAVFASGRLEARVATTGPWRLEFVADGRPLTSSDARSVGVLSTPEGTFVREQLGMGVGETIYGLGERFGAFAKNGQSIDIWNEDGGTASEQAYKNVPFYLSDAGYGLFVDHPGAVSFEIGSEVVSRAQFSVPGEELRYYVISGATPKDILERYTALTGRPAEVPAWSYGLWLSTSFTTDYDEATVTSFIDGMAEREIPLSVFHFDCFWMRAFHWSDFVWDPAMFPDPQGMLARIKAKGLRVSAWINPYIAQRSHLFEEGRRLGYLVRRADGSVWQWDMWQAGMALVDFTNPDAVRWFQDKLRALLDDGVDAFKTDFGERIPTDVVWHDGSDPRRMHNYYTQLYNKAVFELLTEERGQGEAVLFARSATAGGQQFPVHWGGDCESTFVSMAESLRGGLSLGMSGFGYWSHDIGGFEGTPDPAVFKRWVAFGLLSSHSRLHGSDSYRVPWAFDEEAVDVTRKFTRLKMALMPYLARAGREASLRGTPIMRAMALEFPHDRAVAGLGTQYMLGESILVAPVFSEAGEVDVYLPPGEWTHLLTGERVAGGSWRRETHGFDSLPLYVREGTVLPIGAVSTGPEYAWADDVTLRIFSLPEGYDQTIEVPGGTGAATEFRVQRQGADVLVTAGSSAARWNVDVDGRIHTHRGSGTLTVALADGGSSSGSDR</sequence>
<dbReference type="CDD" id="cd06593">
    <property type="entry name" value="GH31_xylosidase_YicI"/>
    <property type="match status" value="1"/>
</dbReference>
<dbReference type="Pfam" id="PF01055">
    <property type="entry name" value="Glyco_hydro_31_2nd"/>
    <property type="match status" value="1"/>
</dbReference>
<dbReference type="InterPro" id="IPR048395">
    <property type="entry name" value="Glyco_hydro_31_C"/>
</dbReference>
<organism evidence="8 9">
    <name type="scientific">Microbacterium nanhaiense</name>
    <dbReference type="NCBI Taxonomy" id="1301026"/>
    <lineage>
        <taxon>Bacteria</taxon>
        <taxon>Bacillati</taxon>
        <taxon>Actinomycetota</taxon>
        <taxon>Actinomycetes</taxon>
        <taxon>Micrococcales</taxon>
        <taxon>Microbacteriaceae</taxon>
        <taxon>Microbacterium</taxon>
    </lineage>
</organism>
<dbReference type="SUPFAM" id="SSF117125">
    <property type="entry name" value="Putative glucosidase YicI, C-terminal domain"/>
    <property type="match status" value="1"/>
</dbReference>
<comment type="caution">
    <text evidence="8">The sequence shown here is derived from an EMBL/GenBank/DDBJ whole genome shotgun (WGS) entry which is preliminary data.</text>
</comment>
<dbReference type="InterPro" id="IPR000322">
    <property type="entry name" value="Glyco_hydro_31_TIM"/>
</dbReference>
<dbReference type="InterPro" id="IPR011013">
    <property type="entry name" value="Gal_mutarotase_sf_dom"/>
</dbReference>
<keyword evidence="2 4" id="KW-0378">Hydrolase</keyword>
<evidence type="ECO:0000259" key="7">
    <source>
        <dbReference type="Pfam" id="PF21365"/>
    </source>
</evidence>
<feature type="domain" description="Glycoside hydrolase family 31 TIM barrel" evidence="5">
    <location>
        <begin position="263"/>
        <end position="575"/>
    </location>
</feature>
<dbReference type="InterPro" id="IPR017853">
    <property type="entry name" value="GH"/>
</dbReference>
<gene>
    <name evidence="8" type="ORF">GCM10010910_14730</name>
</gene>
<evidence type="ECO:0000259" key="5">
    <source>
        <dbReference type="Pfam" id="PF01055"/>
    </source>
</evidence>
<dbReference type="SUPFAM" id="SSF51445">
    <property type="entry name" value="(Trans)glycosidases"/>
    <property type="match status" value="1"/>
</dbReference>
<dbReference type="Gene3D" id="2.60.40.1180">
    <property type="entry name" value="Golgi alpha-mannosidase II"/>
    <property type="match status" value="2"/>
</dbReference>
<comment type="similarity">
    <text evidence="1 4">Belongs to the glycosyl hydrolase 31 family.</text>
</comment>
<dbReference type="Pfam" id="PF13802">
    <property type="entry name" value="Gal_mutarotas_2"/>
    <property type="match status" value="1"/>
</dbReference>
<dbReference type="SUPFAM" id="SSF74650">
    <property type="entry name" value="Galactose mutarotase-like"/>
    <property type="match status" value="1"/>
</dbReference>
<dbReference type="Pfam" id="PF21365">
    <property type="entry name" value="Glyco_hydro_31_3rd"/>
    <property type="match status" value="1"/>
</dbReference>
<dbReference type="CDD" id="cd14752">
    <property type="entry name" value="GH31_N"/>
    <property type="match status" value="1"/>
</dbReference>
<feature type="domain" description="Glycosyl hydrolase family 31 C-terminal" evidence="7">
    <location>
        <begin position="585"/>
        <end position="670"/>
    </location>
</feature>
<protein>
    <submittedName>
        <fullName evidence="8">Alpha-xylosidase</fullName>
    </submittedName>
</protein>
<dbReference type="Proteomes" id="UP000638043">
    <property type="component" value="Unassembled WGS sequence"/>
</dbReference>
<dbReference type="InterPro" id="IPR013780">
    <property type="entry name" value="Glyco_hydro_b"/>
</dbReference>
<evidence type="ECO:0000256" key="2">
    <source>
        <dbReference type="ARBA" id="ARBA00022801"/>
    </source>
</evidence>
<dbReference type="RefSeq" id="WP_188700734.1">
    <property type="nucleotide sequence ID" value="NZ_BMMQ01000003.1"/>
</dbReference>
<evidence type="ECO:0000256" key="1">
    <source>
        <dbReference type="ARBA" id="ARBA00007806"/>
    </source>
</evidence>
<dbReference type="InterPro" id="IPR050985">
    <property type="entry name" value="Alpha-glycosidase_related"/>
</dbReference>
<keyword evidence="9" id="KW-1185">Reference proteome</keyword>
<dbReference type="Gene3D" id="3.20.20.80">
    <property type="entry name" value="Glycosidases"/>
    <property type="match status" value="1"/>
</dbReference>
<dbReference type="NCBIfam" id="NF007940">
    <property type="entry name" value="PRK10658.1"/>
    <property type="match status" value="1"/>
</dbReference>
<dbReference type="EMBL" id="BMMQ01000003">
    <property type="protein sequence ID" value="GGO63071.1"/>
    <property type="molecule type" value="Genomic_DNA"/>
</dbReference>
<dbReference type="InterPro" id="IPR025887">
    <property type="entry name" value="Glyco_hydro_31_N_dom"/>
</dbReference>
<evidence type="ECO:0000313" key="9">
    <source>
        <dbReference type="Proteomes" id="UP000638043"/>
    </source>
</evidence>